<evidence type="ECO:0000256" key="2">
    <source>
        <dbReference type="ARBA" id="ARBA00022692"/>
    </source>
</evidence>
<sequence length="130" mass="14819">ENSDDFTCYLKDLGIIAIISGVIVMLGSFAAYLPQIIKLKIKKTVDGISIDSFHLSAYGVYFQICNYYTTQFPLIAACQNNLQKCFQNILPEIAVVIMYILISIPYAQTIYYINLNEGKSVFFLKQLKYF</sequence>
<evidence type="ECO:0000256" key="1">
    <source>
        <dbReference type="ARBA" id="ARBA00004141"/>
    </source>
</evidence>
<keyword evidence="2 5" id="KW-0812">Transmembrane</keyword>
<proteinExistence type="predicted"/>
<evidence type="ECO:0000256" key="4">
    <source>
        <dbReference type="ARBA" id="ARBA00023136"/>
    </source>
</evidence>
<dbReference type="Pfam" id="PF04193">
    <property type="entry name" value="PQ-loop"/>
    <property type="match status" value="1"/>
</dbReference>
<gene>
    <name evidence="6" type="ORF">TPC1_16080</name>
</gene>
<organism evidence="6">
    <name type="scientific">Trepomonas sp. PC1</name>
    <dbReference type="NCBI Taxonomy" id="1076344"/>
    <lineage>
        <taxon>Eukaryota</taxon>
        <taxon>Metamonada</taxon>
        <taxon>Diplomonadida</taxon>
        <taxon>Hexamitidae</taxon>
        <taxon>Hexamitinae</taxon>
        <taxon>Trepomonas</taxon>
    </lineage>
</organism>
<dbReference type="GO" id="GO:0016020">
    <property type="term" value="C:membrane"/>
    <property type="evidence" value="ECO:0007669"/>
    <property type="project" value="UniProtKB-SubCell"/>
</dbReference>
<comment type="subcellular location">
    <subcellularLocation>
        <location evidence="1">Membrane</location>
        <topology evidence="1">Multi-pass membrane protein</topology>
    </subcellularLocation>
</comment>
<keyword evidence="3 5" id="KW-1133">Transmembrane helix</keyword>
<name>A0A146K6Q4_9EUKA</name>
<evidence type="ECO:0000313" key="6">
    <source>
        <dbReference type="EMBL" id="JAP92088.1"/>
    </source>
</evidence>
<dbReference type="EMBL" id="GDID01004518">
    <property type="protein sequence ID" value="JAP92088.1"/>
    <property type="molecule type" value="Transcribed_RNA"/>
</dbReference>
<feature type="transmembrane region" description="Helical" evidence="5">
    <location>
        <begin position="13"/>
        <end position="33"/>
    </location>
</feature>
<dbReference type="InterPro" id="IPR006603">
    <property type="entry name" value="PQ-loop_rpt"/>
</dbReference>
<evidence type="ECO:0000256" key="3">
    <source>
        <dbReference type="ARBA" id="ARBA00022989"/>
    </source>
</evidence>
<protein>
    <submittedName>
        <fullName evidence="6">PQ loop repeat-containing protein</fullName>
    </submittedName>
</protein>
<dbReference type="AlphaFoldDB" id="A0A146K6Q4"/>
<feature type="non-terminal residue" evidence="6">
    <location>
        <position position="130"/>
    </location>
</feature>
<evidence type="ECO:0000256" key="5">
    <source>
        <dbReference type="SAM" id="Phobius"/>
    </source>
</evidence>
<feature type="transmembrane region" description="Helical" evidence="5">
    <location>
        <begin position="93"/>
        <end position="113"/>
    </location>
</feature>
<keyword evidence="4 5" id="KW-0472">Membrane</keyword>
<accession>A0A146K6Q4</accession>
<feature type="non-terminal residue" evidence="6">
    <location>
        <position position="1"/>
    </location>
</feature>
<reference evidence="6" key="1">
    <citation type="submission" date="2015-07" db="EMBL/GenBank/DDBJ databases">
        <title>Adaptation to a free-living lifestyle via gene acquisitions in the diplomonad Trepomonas sp. PC1.</title>
        <authorList>
            <person name="Xu F."/>
            <person name="Jerlstrom-Hultqvist J."/>
            <person name="Kolisko M."/>
            <person name="Simpson A.G.B."/>
            <person name="Roger A.J."/>
            <person name="Svard S.G."/>
            <person name="Andersson J.O."/>
        </authorList>
    </citation>
    <scope>NUCLEOTIDE SEQUENCE</scope>
    <source>
        <strain evidence="6">PC1</strain>
    </source>
</reference>